<reference evidence="6 7" key="1">
    <citation type="journal article" date="2018" name="Appl. Microbiol. Biotechnol.">
        <title>Co-cultivation of the strictly anaerobic methanogen Methanosarcina barkeri with aerobic methanotrophs in an oxygen-limited membrane bioreactor.</title>
        <authorList>
            <person name="In 't Zandt M.H."/>
            <person name="van den Bosch T.J.M."/>
            <person name="Rijkers R."/>
            <person name="van Kessel M.A.H.J."/>
            <person name="Jetten M.S.M."/>
            <person name="Welte C.U."/>
        </authorList>
    </citation>
    <scope>NUCLEOTIDE SEQUENCE [LARGE SCALE GENOMIC DNA]</scope>
    <source>
        <strain evidence="6 7">DSM 17706</strain>
    </source>
</reference>
<evidence type="ECO:0000256" key="1">
    <source>
        <dbReference type="ARBA" id="ARBA00009437"/>
    </source>
</evidence>
<evidence type="ECO:0000259" key="5">
    <source>
        <dbReference type="PROSITE" id="PS50931"/>
    </source>
</evidence>
<dbReference type="Pfam" id="PF00126">
    <property type="entry name" value="HTH_1"/>
    <property type="match status" value="1"/>
</dbReference>
<dbReference type="GO" id="GO:0003677">
    <property type="term" value="F:DNA binding"/>
    <property type="evidence" value="ECO:0007669"/>
    <property type="project" value="UniProtKB-KW"/>
</dbReference>
<dbReference type="PANTHER" id="PTHR30579">
    <property type="entry name" value="TRANSCRIPTIONAL REGULATOR"/>
    <property type="match status" value="1"/>
</dbReference>
<keyword evidence="4" id="KW-0804">Transcription</keyword>
<dbReference type="OrthoDB" id="1631201at2"/>
<dbReference type="InterPro" id="IPR005119">
    <property type="entry name" value="LysR_subst-bd"/>
</dbReference>
<keyword evidence="2" id="KW-0805">Transcription regulation</keyword>
<evidence type="ECO:0000256" key="4">
    <source>
        <dbReference type="ARBA" id="ARBA00023163"/>
    </source>
</evidence>
<dbReference type="InterPro" id="IPR050176">
    <property type="entry name" value="LTTR"/>
</dbReference>
<evidence type="ECO:0000256" key="3">
    <source>
        <dbReference type="ARBA" id="ARBA00023125"/>
    </source>
</evidence>
<evidence type="ECO:0000313" key="6">
    <source>
        <dbReference type="EMBL" id="PWB93138.1"/>
    </source>
</evidence>
<dbReference type="Gene3D" id="1.10.10.10">
    <property type="entry name" value="Winged helix-like DNA-binding domain superfamily/Winged helix DNA-binding domain"/>
    <property type="match status" value="1"/>
</dbReference>
<dbReference type="Gene3D" id="3.40.190.10">
    <property type="entry name" value="Periplasmic binding protein-like II"/>
    <property type="match status" value="2"/>
</dbReference>
<dbReference type="InterPro" id="IPR036388">
    <property type="entry name" value="WH-like_DNA-bd_sf"/>
</dbReference>
<dbReference type="GO" id="GO:0003700">
    <property type="term" value="F:DNA-binding transcription factor activity"/>
    <property type="evidence" value="ECO:0007669"/>
    <property type="project" value="InterPro"/>
</dbReference>
<comment type="caution">
    <text evidence="6">The sequence shown here is derived from an EMBL/GenBank/DDBJ whole genome shotgun (WGS) entry which is preliminary data.</text>
</comment>
<dbReference type="Pfam" id="PF03466">
    <property type="entry name" value="LysR_substrate"/>
    <property type="match status" value="1"/>
</dbReference>
<dbReference type="SUPFAM" id="SSF53850">
    <property type="entry name" value="Periplasmic binding protein-like II"/>
    <property type="match status" value="1"/>
</dbReference>
<accession>A0A2U1SNE4</accession>
<feature type="domain" description="HTH lysR-type" evidence="5">
    <location>
        <begin position="20"/>
        <end position="77"/>
    </location>
</feature>
<evidence type="ECO:0000313" key="7">
    <source>
        <dbReference type="Proteomes" id="UP000245137"/>
    </source>
</evidence>
<dbReference type="InterPro" id="IPR036390">
    <property type="entry name" value="WH_DNA-bd_sf"/>
</dbReference>
<evidence type="ECO:0000256" key="2">
    <source>
        <dbReference type="ARBA" id="ARBA00023015"/>
    </source>
</evidence>
<dbReference type="SUPFAM" id="SSF46785">
    <property type="entry name" value="Winged helix' DNA-binding domain"/>
    <property type="match status" value="1"/>
</dbReference>
<keyword evidence="7" id="KW-1185">Reference proteome</keyword>
<comment type="similarity">
    <text evidence="1">Belongs to the LysR transcriptional regulatory family.</text>
</comment>
<dbReference type="AlphaFoldDB" id="A0A2U1SNE4"/>
<proteinExistence type="inferred from homology"/>
<protein>
    <submittedName>
        <fullName evidence="6">LysR family transcriptional regulator</fullName>
    </submittedName>
</protein>
<dbReference type="RefSeq" id="WP_108917989.1">
    <property type="nucleotide sequence ID" value="NZ_BGJY01000048.1"/>
</dbReference>
<keyword evidence="3" id="KW-0238">DNA-binding</keyword>
<dbReference type="Proteomes" id="UP000245137">
    <property type="component" value="Unassembled WGS sequence"/>
</dbReference>
<name>A0A2U1SNE4_METSR</name>
<dbReference type="PANTHER" id="PTHR30579:SF7">
    <property type="entry name" value="HTH-TYPE TRANSCRIPTIONAL REGULATOR LRHA-RELATED"/>
    <property type="match status" value="1"/>
</dbReference>
<gene>
    <name evidence="6" type="ORF">C5689_14530</name>
</gene>
<organism evidence="6 7">
    <name type="scientific">Methylosinus sporium</name>
    <dbReference type="NCBI Taxonomy" id="428"/>
    <lineage>
        <taxon>Bacteria</taxon>
        <taxon>Pseudomonadati</taxon>
        <taxon>Pseudomonadota</taxon>
        <taxon>Alphaproteobacteria</taxon>
        <taxon>Hyphomicrobiales</taxon>
        <taxon>Methylocystaceae</taxon>
        <taxon>Methylosinus</taxon>
    </lineage>
</organism>
<dbReference type="InterPro" id="IPR000847">
    <property type="entry name" value="LysR_HTH_N"/>
</dbReference>
<dbReference type="PROSITE" id="PS50931">
    <property type="entry name" value="HTH_LYSR"/>
    <property type="match status" value="1"/>
</dbReference>
<dbReference type="EMBL" id="PUIV01000027">
    <property type="protein sequence ID" value="PWB93138.1"/>
    <property type="molecule type" value="Genomic_DNA"/>
</dbReference>
<sequence>MSDLQNDRARSDAIMGDRRITLEHLRAFVAVSDHGGFQRAGNELARSQSAITQGLKRLEDILRCVLVVRDRGHFAGLTEDGHRFIGPAREILVKLNDTVGIMRQPDASDRIALGVLDDFEVEHLNSLAARSLESNSNLRVEVVSGLSEQLKEQFSRGALDIVLYKDMAEDNRVGCECNMRVIREEPLLWVARERFRFDPSCALPLVTFPDGCAYRRAAIQSLETTGVKYSIAYSSASYENVRSAISARLGVGILPKSAVGPDHAIMSKDVGLPTVPNIRLVLAIRNGSARFDRFAGDLHKMLTGPK</sequence>